<feature type="binding site" evidence="8">
    <location>
        <position position="168"/>
    </location>
    <ligand>
        <name>phosphoenolpyruvate</name>
        <dbReference type="ChEBI" id="CHEBI:58702"/>
    </ligand>
</feature>
<dbReference type="HAMAP" id="MF_00210">
    <property type="entry name" value="EPSP_synth"/>
    <property type="match status" value="1"/>
</dbReference>
<keyword evidence="5 8" id="KW-0808">Transferase</keyword>
<accession>A0A915UAU9</accession>
<feature type="binding site" evidence="8">
    <location>
        <position position="194"/>
    </location>
    <ligand>
        <name>3-phosphoshikimate</name>
        <dbReference type="ChEBI" id="CHEBI:145989"/>
    </ligand>
</feature>
<feature type="active site" description="Proton acceptor" evidence="8">
    <location>
        <position position="312"/>
    </location>
</feature>
<evidence type="ECO:0000256" key="2">
    <source>
        <dbReference type="ARBA" id="ARBA00009948"/>
    </source>
</evidence>
<dbReference type="GO" id="GO:0009423">
    <property type="term" value="P:chorismate biosynthetic process"/>
    <property type="evidence" value="ECO:0007669"/>
    <property type="project" value="UniProtKB-UniRule"/>
</dbReference>
<comment type="catalytic activity">
    <reaction evidence="7">
        <text>3-phosphoshikimate + phosphoenolpyruvate = 5-O-(1-carboxyvinyl)-3-phosphoshikimate + phosphate</text>
        <dbReference type="Rhea" id="RHEA:21256"/>
        <dbReference type="ChEBI" id="CHEBI:43474"/>
        <dbReference type="ChEBI" id="CHEBI:57701"/>
        <dbReference type="ChEBI" id="CHEBI:58702"/>
        <dbReference type="ChEBI" id="CHEBI:145989"/>
        <dbReference type="EC" id="2.5.1.19"/>
    </reaction>
    <physiologicalReaction direction="left-to-right" evidence="7">
        <dbReference type="Rhea" id="RHEA:21257"/>
    </physiologicalReaction>
</comment>
<dbReference type="Gene3D" id="3.65.10.10">
    <property type="entry name" value="Enolpyruvate transferase domain"/>
    <property type="match status" value="2"/>
</dbReference>
<evidence type="ECO:0000256" key="6">
    <source>
        <dbReference type="ARBA" id="ARBA00023141"/>
    </source>
</evidence>
<keyword evidence="4 8" id="KW-0028">Amino-acid biosynthesis</keyword>
<evidence type="ECO:0000256" key="4">
    <source>
        <dbReference type="ARBA" id="ARBA00022605"/>
    </source>
</evidence>
<keyword evidence="6 8" id="KW-0057">Aromatic amino acid biosynthesis</keyword>
<dbReference type="GO" id="GO:0008652">
    <property type="term" value="P:amino acid biosynthetic process"/>
    <property type="evidence" value="ECO:0007669"/>
    <property type="project" value="UniProtKB-KW"/>
</dbReference>
<comment type="caution">
    <text evidence="8">Lacks conserved residue(s) required for the propagation of feature annotation.</text>
</comment>
<dbReference type="KEGG" id="ddu:GF1_26870"/>
<dbReference type="InterPro" id="IPR006264">
    <property type="entry name" value="EPSP_synthase"/>
</dbReference>
<dbReference type="EC" id="2.5.1.19" evidence="8"/>
<dbReference type="PANTHER" id="PTHR21090">
    <property type="entry name" value="AROM/DEHYDROQUINATE SYNTHASE"/>
    <property type="match status" value="1"/>
</dbReference>
<evidence type="ECO:0000256" key="5">
    <source>
        <dbReference type="ARBA" id="ARBA00022679"/>
    </source>
</evidence>
<dbReference type="PROSITE" id="PS00885">
    <property type="entry name" value="EPSP_SYNTHASE_2"/>
    <property type="match status" value="1"/>
</dbReference>
<comment type="subcellular location">
    <subcellularLocation>
        <location evidence="8">Cytoplasm</location>
    </subcellularLocation>
</comment>
<dbReference type="RefSeq" id="WP_267927048.1">
    <property type="nucleotide sequence ID" value="NZ_AP024233.1"/>
</dbReference>
<keyword evidence="11" id="KW-1185">Reference proteome</keyword>
<gene>
    <name evidence="10" type="primary">aroA2</name>
    <name evidence="8" type="synonym">aroA</name>
    <name evidence="10" type="ORF">GF1_26870</name>
</gene>
<evidence type="ECO:0000313" key="11">
    <source>
        <dbReference type="Proteomes" id="UP001063350"/>
    </source>
</evidence>
<comment type="pathway">
    <text evidence="1 8">Metabolic intermediate biosynthesis; chorismate biosynthesis; chorismate from D-erythrose 4-phosphate and phosphoenolpyruvate: step 6/7.</text>
</comment>
<comment type="subunit">
    <text evidence="8">Monomer.</text>
</comment>
<evidence type="ECO:0000256" key="8">
    <source>
        <dbReference type="HAMAP-Rule" id="MF_00210"/>
    </source>
</evidence>
<feature type="binding site" evidence="8">
    <location>
        <position position="20"/>
    </location>
    <ligand>
        <name>phosphoenolpyruvate</name>
        <dbReference type="ChEBI" id="CHEBI:58702"/>
    </ligand>
</feature>
<feature type="binding site" evidence="8">
    <location>
        <position position="166"/>
    </location>
    <ligand>
        <name>3-phosphoshikimate</name>
        <dbReference type="ChEBI" id="CHEBI:145989"/>
    </ligand>
</feature>
<reference evidence="10" key="1">
    <citation type="submission" date="2020-12" db="EMBL/GenBank/DDBJ databases">
        <title>Desulfobium dissulfuricans gen. nov., sp. nov., a novel mesophilic, sulfate-reducing bacterium isolated from a deep-sea hydrothermal vent.</title>
        <authorList>
            <person name="Hashimoto Y."/>
            <person name="Tame A."/>
            <person name="Sawayama S."/>
            <person name="Miyazaki J."/>
            <person name="Takai K."/>
            <person name="Nakagawa S."/>
        </authorList>
    </citation>
    <scope>NUCLEOTIDE SEQUENCE</scope>
    <source>
        <strain evidence="10">GF1</strain>
    </source>
</reference>
<feature type="binding site" evidence="8">
    <location>
        <position position="168"/>
    </location>
    <ligand>
        <name>3-phosphoshikimate</name>
        <dbReference type="ChEBI" id="CHEBI:145989"/>
    </ligand>
</feature>
<feature type="binding site" evidence="8">
    <location>
        <position position="92"/>
    </location>
    <ligand>
        <name>phosphoenolpyruvate</name>
        <dbReference type="ChEBI" id="CHEBI:58702"/>
    </ligand>
</feature>
<dbReference type="InterPro" id="IPR023193">
    <property type="entry name" value="EPSP_synthase_CS"/>
</dbReference>
<feature type="binding site" evidence="8">
    <location>
        <position position="25"/>
    </location>
    <ligand>
        <name>3-phosphoshikimate</name>
        <dbReference type="ChEBI" id="CHEBI:145989"/>
    </ligand>
</feature>
<dbReference type="Pfam" id="PF00275">
    <property type="entry name" value="EPSP_synthase"/>
    <property type="match status" value="1"/>
</dbReference>
<dbReference type="InterPro" id="IPR013792">
    <property type="entry name" value="RNA3'P_cycl/enolpyr_Trfase_a/b"/>
</dbReference>
<dbReference type="InterPro" id="IPR001986">
    <property type="entry name" value="Enolpyruvate_Tfrase_dom"/>
</dbReference>
<dbReference type="InterPro" id="IPR036968">
    <property type="entry name" value="Enolpyruvate_Tfrase_sf"/>
</dbReference>
<proteinExistence type="inferred from homology"/>
<evidence type="ECO:0000313" key="10">
    <source>
        <dbReference type="EMBL" id="BCO10311.1"/>
    </source>
</evidence>
<feature type="binding site" evidence="8">
    <location>
        <position position="20"/>
    </location>
    <ligand>
        <name>3-phosphoshikimate</name>
        <dbReference type="ChEBI" id="CHEBI:145989"/>
    </ligand>
</feature>
<dbReference type="AlphaFoldDB" id="A0A915UAU9"/>
<name>A0A915UAU9_9BACT</name>
<feature type="binding site" evidence="8">
    <location>
        <position position="21"/>
    </location>
    <ligand>
        <name>3-phosphoshikimate</name>
        <dbReference type="ChEBI" id="CHEBI:145989"/>
    </ligand>
</feature>
<feature type="domain" description="Enolpyruvate transferase" evidence="9">
    <location>
        <begin position="5"/>
        <end position="420"/>
    </location>
</feature>
<dbReference type="GO" id="GO:0005737">
    <property type="term" value="C:cytoplasm"/>
    <property type="evidence" value="ECO:0007669"/>
    <property type="project" value="UniProtKB-SubCell"/>
</dbReference>
<feature type="binding site" evidence="8">
    <location>
        <position position="120"/>
    </location>
    <ligand>
        <name>phosphoenolpyruvate</name>
        <dbReference type="ChEBI" id="CHEBI:58702"/>
    </ligand>
</feature>
<protein>
    <recommendedName>
        <fullName evidence="8">3-phosphoshikimate 1-carboxyvinyltransferase</fullName>
        <ecNumber evidence="8">2.5.1.19</ecNumber>
    </recommendedName>
    <alternativeName>
        <fullName evidence="8">5-enolpyruvylshikimate-3-phosphate synthase</fullName>
        <shortName evidence="8">EPSP synthase</shortName>
        <shortName evidence="8">EPSPS</shortName>
    </alternativeName>
</protein>
<dbReference type="CDD" id="cd01556">
    <property type="entry name" value="EPSP_synthase"/>
    <property type="match status" value="1"/>
</dbReference>
<dbReference type="SUPFAM" id="SSF55205">
    <property type="entry name" value="EPT/RTPC-like"/>
    <property type="match status" value="1"/>
</dbReference>
<feature type="binding site" evidence="8">
    <location>
        <position position="312"/>
    </location>
    <ligand>
        <name>3-phosphoshikimate</name>
        <dbReference type="ChEBI" id="CHEBI:145989"/>
    </ligand>
</feature>
<dbReference type="EMBL" id="AP024233">
    <property type="protein sequence ID" value="BCO10311.1"/>
    <property type="molecule type" value="Genomic_DNA"/>
</dbReference>
<dbReference type="NCBIfam" id="TIGR01356">
    <property type="entry name" value="aroA"/>
    <property type="match status" value="1"/>
</dbReference>
<feature type="binding site" evidence="8">
    <location>
        <position position="339"/>
    </location>
    <ligand>
        <name>3-phosphoshikimate</name>
        <dbReference type="ChEBI" id="CHEBI:145989"/>
    </ligand>
</feature>
<feature type="binding site" evidence="8">
    <location>
        <position position="343"/>
    </location>
    <ligand>
        <name>phosphoenolpyruvate</name>
        <dbReference type="ChEBI" id="CHEBI:58702"/>
    </ligand>
</feature>
<dbReference type="PIRSF" id="PIRSF000505">
    <property type="entry name" value="EPSPS"/>
    <property type="match status" value="1"/>
</dbReference>
<dbReference type="Proteomes" id="UP001063350">
    <property type="component" value="Chromosome"/>
</dbReference>
<feature type="binding site" evidence="8">
    <location>
        <position position="167"/>
    </location>
    <ligand>
        <name>3-phosphoshikimate</name>
        <dbReference type="ChEBI" id="CHEBI:145989"/>
    </ligand>
</feature>
<dbReference type="GO" id="GO:0003866">
    <property type="term" value="F:3-phosphoshikimate 1-carboxyvinyltransferase activity"/>
    <property type="evidence" value="ECO:0007669"/>
    <property type="project" value="UniProtKB-UniRule"/>
</dbReference>
<evidence type="ECO:0000256" key="1">
    <source>
        <dbReference type="ARBA" id="ARBA00004811"/>
    </source>
</evidence>
<dbReference type="FunFam" id="3.65.10.10:FF:000012">
    <property type="entry name" value="Pentafunctional AROM polypeptide"/>
    <property type="match status" value="1"/>
</dbReference>
<keyword evidence="3 8" id="KW-0963">Cytoplasm</keyword>
<dbReference type="PANTHER" id="PTHR21090:SF5">
    <property type="entry name" value="PENTAFUNCTIONAL AROM POLYPEPTIDE"/>
    <property type="match status" value="1"/>
</dbReference>
<evidence type="ECO:0000259" key="9">
    <source>
        <dbReference type="Pfam" id="PF00275"/>
    </source>
</evidence>
<sequence>MIEIQPVDVIDATVEVPGSKSLTQRALIAAALARGTSRLVGPLASEDTAYTMAALRAMGIACDDSDPRTWIVKGSGGVIKAPEQDIFLGNNGTATRFLTSVAALGQGRFRITGDERMAERPIAPLMEALRGWDVDIESDADNGCPPLSINGSGLAGGRTVLPEGRSSQYLSSLLLVAPYARQQAELEVQGEVLSRPYVEMTLAVMADFGIRVEAAPSLTFFRIPQGCYQGMEYRIEGDASGASYFWAAAAVTGGRVTVANVPVPSLQGDAHLVPLLARMGCEVTKSGDGITVEGPEKQKLSGIEVDMGNMPDVAPTLAVVAAFAEGTTVINNVAHLRIKECDRLSAMVTELRKMGAEVEEEPDRMIIHGHGGRDLHGAEIETYHDHRIAMCFGVAGLRVPGVRITGEDCVKKSFPDFWQRFDQLTDRPVVVRT</sequence>
<comment type="function">
    <text evidence="8">Catalyzes the transfer of the enolpyruvyl moiety of phosphoenolpyruvate (PEP) to the 5-hydroxyl of shikimate-3-phosphate (S3P) to produce enolpyruvyl shikimate-3-phosphate and inorganic phosphate.</text>
</comment>
<evidence type="ECO:0000256" key="7">
    <source>
        <dbReference type="ARBA" id="ARBA00044633"/>
    </source>
</evidence>
<dbReference type="GO" id="GO:0009073">
    <property type="term" value="P:aromatic amino acid family biosynthetic process"/>
    <property type="evidence" value="ECO:0007669"/>
    <property type="project" value="UniProtKB-KW"/>
</dbReference>
<feature type="binding site" evidence="8">
    <location>
        <position position="412"/>
    </location>
    <ligand>
        <name>phosphoenolpyruvate</name>
        <dbReference type="ChEBI" id="CHEBI:58702"/>
    </ligand>
</feature>
<comment type="similarity">
    <text evidence="2 8">Belongs to the EPSP synthase family.</text>
</comment>
<organism evidence="10 11">
    <name type="scientific">Desulfolithobacter dissulfuricans</name>
    <dbReference type="NCBI Taxonomy" id="2795293"/>
    <lineage>
        <taxon>Bacteria</taxon>
        <taxon>Pseudomonadati</taxon>
        <taxon>Thermodesulfobacteriota</taxon>
        <taxon>Desulfobulbia</taxon>
        <taxon>Desulfobulbales</taxon>
        <taxon>Desulfobulbaceae</taxon>
        <taxon>Desulfolithobacter</taxon>
    </lineage>
</organism>
<feature type="binding site" evidence="8">
    <location>
        <position position="387"/>
    </location>
    <ligand>
        <name>phosphoenolpyruvate</name>
        <dbReference type="ChEBI" id="CHEBI:58702"/>
    </ligand>
</feature>
<evidence type="ECO:0000256" key="3">
    <source>
        <dbReference type="ARBA" id="ARBA00022490"/>
    </source>
</evidence>